<dbReference type="EMBL" id="VJMG01000064">
    <property type="protein sequence ID" value="TRL35569.1"/>
    <property type="molecule type" value="Genomic_DNA"/>
</dbReference>
<evidence type="ECO:0000313" key="3">
    <source>
        <dbReference type="EMBL" id="TRL35569.1"/>
    </source>
</evidence>
<comment type="caution">
    <text evidence="3">The sequence shown here is derived from an EMBL/GenBank/DDBJ whole genome shotgun (WGS) entry which is preliminary data.</text>
</comment>
<dbReference type="RefSeq" id="WP_143126940.1">
    <property type="nucleotide sequence ID" value="NZ_VJMG01000064.1"/>
</dbReference>
<dbReference type="SUPFAM" id="SSF56281">
    <property type="entry name" value="Metallo-hydrolase/oxidoreductase"/>
    <property type="match status" value="1"/>
</dbReference>
<protein>
    <recommendedName>
        <fullName evidence="2">Metallo-beta-lactamase domain-containing protein</fullName>
    </recommendedName>
</protein>
<dbReference type="InterPro" id="IPR052159">
    <property type="entry name" value="Competence_DNA_uptake"/>
</dbReference>
<dbReference type="AlphaFoldDB" id="A0A549T117"/>
<evidence type="ECO:0000313" key="4">
    <source>
        <dbReference type="Proteomes" id="UP000316801"/>
    </source>
</evidence>
<keyword evidence="4" id="KW-1185">Reference proteome</keyword>
<feature type="domain" description="Metallo-beta-lactamase" evidence="2">
    <location>
        <begin position="125"/>
        <end position="191"/>
    </location>
</feature>
<dbReference type="InterPro" id="IPR036866">
    <property type="entry name" value="RibonucZ/Hydroxyglut_hydro"/>
</dbReference>
<evidence type="ECO:0000259" key="2">
    <source>
        <dbReference type="Pfam" id="PF00753"/>
    </source>
</evidence>
<evidence type="ECO:0000256" key="1">
    <source>
        <dbReference type="SAM" id="MobiDB-lite"/>
    </source>
</evidence>
<name>A0A549T117_9HYPH</name>
<gene>
    <name evidence="3" type="ORF">FNA46_19820</name>
</gene>
<dbReference type="PANTHER" id="PTHR30619">
    <property type="entry name" value="DNA INTERNALIZATION/COMPETENCE PROTEIN COMEC/REC2"/>
    <property type="match status" value="1"/>
</dbReference>
<feature type="compositionally biased region" description="Basic and acidic residues" evidence="1">
    <location>
        <begin position="254"/>
        <end position="270"/>
    </location>
</feature>
<reference evidence="3 4" key="1">
    <citation type="submission" date="2019-07" db="EMBL/GenBank/DDBJ databases">
        <title>Ln-dependent methylotrophs.</title>
        <authorList>
            <person name="Tani A."/>
        </authorList>
    </citation>
    <scope>NUCLEOTIDE SEQUENCE [LARGE SCALE GENOMIC DNA]</scope>
    <source>
        <strain evidence="3 4">SM12</strain>
    </source>
</reference>
<feature type="region of interest" description="Disordered" evidence="1">
    <location>
        <begin position="240"/>
        <end position="275"/>
    </location>
</feature>
<accession>A0A549T117</accession>
<proteinExistence type="predicted"/>
<dbReference type="InterPro" id="IPR001279">
    <property type="entry name" value="Metallo-B-lactamas"/>
</dbReference>
<dbReference type="Pfam" id="PF00753">
    <property type="entry name" value="Lactamase_B"/>
    <property type="match status" value="1"/>
</dbReference>
<dbReference type="PANTHER" id="PTHR30619:SF1">
    <property type="entry name" value="RECOMBINATION PROTEIN 2"/>
    <property type="match status" value="1"/>
</dbReference>
<sequence length="500" mass="55088">MASAKSLLPAEVGLIKGMLSLIPRPTDQKILTYFTHPDRDLNHRLIGQIRKGLRYSSIGPAQETAVRAYMLAREFGGVPDATLFVPPHDSPSSARHGRRYLLLDWWPVGQGLFSSGAILADNGPRFNWVYDCGTSSKDSVLADAIASWSFKRSGLGFSRLDLAILSHFDHDHISGFSRLVQTSRIRVILLPYLTPLQRIILALQQGVSYDDTEFGFYVDPVGYLRGLDGSDIGEIVFVLPSGPDDEPPPPPVEPRPDLEGPEEPPIKFDEDTPPDGAHGELFATQANANVRYLRRGGVISVPFDWEFLPYNDSSMLPKVTKTFQAAATNLVQEILNVPTTRSATLDKLKKLYDTRFGKSSKNRNIISLFVYSGPVDQSATMLWNASNRPLGPLAGGIRFGQMYTGDGTLGAGKQFAEFERHFRPGSRLARAGILQVMHHGAEGNWHSGLASLLSPEASIFSSDPNHKGYGHPHAAVLRDFWTFHPVQVDDTLGFHMLGAF</sequence>
<dbReference type="Proteomes" id="UP000316801">
    <property type="component" value="Unassembled WGS sequence"/>
</dbReference>
<dbReference type="Gene3D" id="3.60.15.10">
    <property type="entry name" value="Ribonuclease Z/Hydroxyacylglutathione hydrolase-like"/>
    <property type="match status" value="1"/>
</dbReference>
<organism evidence="3 4">
    <name type="scientific">Rhizobium straminoryzae</name>
    <dbReference type="NCBI Taxonomy" id="1387186"/>
    <lineage>
        <taxon>Bacteria</taxon>
        <taxon>Pseudomonadati</taxon>
        <taxon>Pseudomonadota</taxon>
        <taxon>Alphaproteobacteria</taxon>
        <taxon>Hyphomicrobiales</taxon>
        <taxon>Rhizobiaceae</taxon>
        <taxon>Rhizobium/Agrobacterium group</taxon>
        <taxon>Rhizobium</taxon>
    </lineage>
</organism>